<accession>A0A9C7BIQ2</accession>
<organism evidence="2">
    <name type="scientific">Trachysalambria curvirostris nimavirus</name>
    <dbReference type="NCBI Taxonomy" id="2984282"/>
    <lineage>
        <taxon>Viruses</taxon>
        <taxon>Viruses incertae sedis</taxon>
        <taxon>Naldaviricetes</taxon>
        <taxon>Nimaviridae</taxon>
    </lineage>
</organism>
<name>A0A9C7BIQ2_9VIRU</name>
<reference evidence="2" key="1">
    <citation type="submission" date="2022-10" db="EMBL/GenBank/DDBJ databases">
        <title>Genome sequences of endogenous nimaviruses in decapod crustaceans.</title>
        <authorList>
            <person name="Kawato S."/>
            <person name="Nozaki R."/>
            <person name="Kondo H."/>
            <person name="Hirono I."/>
        </authorList>
    </citation>
    <scope>NUCLEOTIDE SEQUENCE</scope>
    <source>
        <strain evidence="2">Ube2021</strain>
    </source>
</reference>
<sequence length="286" mass="32459">MSRTDTVAETVAKEYEFYYRNLYSAVIDQKNPLLKKLCADDQRNNEQEGVKKCRFCGQEGNGTSEEVDLHQLISAAAFVGLFTSTGTMTNSHLSTICSRLQKQDQSLAALSYDSYVDIVFSKFTDTGSELLREQTDNDDISSLEKEYADTTRIIRIADDIDFDVTVEEDNHHRPQQARVREDGKLRQEEQQLPSSLLPEKMSLLNSNKLERELTRFHLSDAALHAQALKYEDEAKYNNHRDTVPFTYGKAECDCSQKLEELLERCTGSVTAPLVARDSLEHTLEGP</sequence>
<dbReference type="EMBL" id="LC738880">
    <property type="protein sequence ID" value="BDT62975.1"/>
    <property type="molecule type" value="Genomic_DNA"/>
</dbReference>
<feature type="compositionally biased region" description="Basic and acidic residues" evidence="1">
    <location>
        <begin position="168"/>
        <end position="189"/>
    </location>
</feature>
<evidence type="ECO:0000256" key="1">
    <source>
        <dbReference type="SAM" id="MobiDB-lite"/>
    </source>
</evidence>
<protein>
    <submittedName>
        <fullName evidence="2">Wsv133-like protein</fullName>
    </submittedName>
</protein>
<feature type="region of interest" description="Disordered" evidence="1">
    <location>
        <begin position="168"/>
        <end position="190"/>
    </location>
</feature>
<proteinExistence type="predicted"/>
<evidence type="ECO:0000313" key="2">
    <source>
        <dbReference type="EMBL" id="BDT62975.1"/>
    </source>
</evidence>